<dbReference type="SUPFAM" id="SSF49899">
    <property type="entry name" value="Concanavalin A-like lectins/glucanases"/>
    <property type="match status" value="1"/>
</dbReference>
<dbReference type="PANTHER" id="PTHR34002:SF9">
    <property type="entry name" value="XYLOGLUCAN-SPECIFIC ENDO-BETA-1,4-GLUCANASE A"/>
    <property type="match status" value="1"/>
</dbReference>
<feature type="chain" id="PRO_5040482162" evidence="3">
    <location>
        <begin position="19"/>
        <end position="248"/>
    </location>
</feature>
<keyword evidence="2" id="KW-0326">Glycosidase</keyword>
<comment type="similarity">
    <text evidence="1 2">Belongs to the glycosyl hydrolase 12 (cellulase H) family.</text>
</comment>
<sequence length="248" mass="26348">MQISRFLTSLVAASTALAAPTELDKRGVDISCGSFGSLDKIGYTIYHNNFGASDATSGSQCTHFTGVNSDKSIHWSTAWTWAGGPGHVKSYSNVALMNVNKKLSSISSLTSTWNWSQTGNNVVADVSYDLWLAPTSGANDAYEIMIWLAAIGGALPISSTGNAIATVTLEGHSFKLYYGLNGGVKVYSFVASSPVYSFSGDVKKFLTYLTSKQGVDANSWVTHLQAGTEPFTGSNVVFTTSSYKLTIA</sequence>
<dbReference type="RefSeq" id="XP_045959088.1">
    <property type="nucleotide sequence ID" value="XM_046105518.1"/>
</dbReference>
<evidence type="ECO:0000313" key="4">
    <source>
        <dbReference type="EMBL" id="KAH6654818.1"/>
    </source>
</evidence>
<protein>
    <submittedName>
        <fullName evidence="4">Concanavalin A-like lectin/glucanase domain-containing protein</fullName>
    </submittedName>
</protein>
<keyword evidence="2" id="KW-0378">Hydrolase</keyword>
<dbReference type="GO" id="GO:0000272">
    <property type="term" value="P:polysaccharide catabolic process"/>
    <property type="evidence" value="ECO:0007669"/>
    <property type="project" value="UniProtKB-KW"/>
</dbReference>
<proteinExistence type="inferred from homology"/>
<evidence type="ECO:0000256" key="1">
    <source>
        <dbReference type="ARBA" id="ARBA00005519"/>
    </source>
</evidence>
<dbReference type="Proteomes" id="UP000758603">
    <property type="component" value="Unassembled WGS sequence"/>
</dbReference>
<name>A0A9P8UMH6_9PEZI</name>
<keyword evidence="2" id="KW-0624">Polysaccharide degradation</keyword>
<dbReference type="AlphaFoldDB" id="A0A9P8UMH6"/>
<dbReference type="Pfam" id="PF01670">
    <property type="entry name" value="Glyco_hydro_12"/>
    <property type="match status" value="1"/>
</dbReference>
<keyword evidence="2" id="KW-0119">Carbohydrate metabolism</keyword>
<evidence type="ECO:0000256" key="2">
    <source>
        <dbReference type="RuleBase" id="RU361163"/>
    </source>
</evidence>
<gene>
    <name evidence="4" type="ORF">BKA67DRAFT_624152</name>
</gene>
<dbReference type="EMBL" id="JAGPXC010000004">
    <property type="protein sequence ID" value="KAH6654818.1"/>
    <property type="molecule type" value="Genomic_DNA"/>
</dbReference>
<dbReference type="OrthoDB" id="95118at2759"/>
<keyword evidence="5" id="KW-1185">Reference proteome</keyword>
<evidence type="ECO:0000256" key="3">
    <source>
        <dbReference type="SAM" id="SignalP"/>
    </source>
</evidence>
<dbReference type="GO" id="GO:0008810">
    <property type="term" value="F:cellulase activity"/>
    <property type="evidence" value="ECO:0007669"/>
    <property type="project" value="InterPro"/>
</dbReference>
<reference evidence="4" key="1">
    <citation type="journal article" date="2021" name="Nat. Commun.">
        <title>Genetic determinants of endophytism in the Arabidopsis root mycobiome.</title>
        <authorList>
            <person name="Mesny F."/>
            <person name="Miyauchi S."/>
            <person name="Thiergart T."/>
            <person name="Pickel B."/>
            <person name="Atanasova L."/>
            <person name="Karlsson M."/>
            <person name="Huettel B."/>
            <person name="Barry K.W."/>
            <person name="Haridas S."/>
            <person name="Chen C."/>
            <person name="Bauer D."/>
            <person name="Andreopoulos W."/>
            <person name="Pangilinan J."/>
            <person name="LaButti K."/>
            <person name="Riley R."/>
            <person name="Lipzen A."/>
            <person name="Clum A."/>
            <person name="Drula E."/>
            <person name="Henrissat B."/>
            <person name="Kohler A."/>
            <person name="Grigoriev I.V."/>
            <person name="Martin F.M."/>
            <person name="Hacquard S."/>
        </authorList>
    </citation>
    <scope>NUCLEOTIDE SEQUENCE</scope>
    <source>
        <strain evidence="4">MPI-SDFR-AT-0073</strain>
    </source>
</reference>
<dbReference type="InterPro" id="IPR002594">
    <property type="entry name" value="GH12"/>
</dbReference>
<feature type="signal peptide" evidence="3">
    <location>
        <begin position="1"/>
        <end position="18"/>
    </location>
</feature>
<dbReference type="GeneID" id="70134409"/>
<dbReference type="PANTHER" id="PTHR34002">
    <property type="entry name" value="BLR1656 PROTEIN"/>
    <property type="match status" value="1"/>
</dbReference>
<dbReference type="InterPro" id="IPR013320">
    <property type="entry name" value="ConA-like_dom_sf"/>
</dbReference>
<dbReference type="InterPro" id="IPR013319">
    <property type="entry name" value="GH11/12"/>
</dbReference>
<organism evidence="4 5">
    <name type="scientific">Truncatella angustata</name>
    <dbReference type="NCBI Taxonomy" id="152316"/>
    <lineage>
        <taxon>Eukaryota</taxon>
        <taxon>Fungi</taxon>
        <taxon>Dikarya</taxon>
        <taxon>Ascomycota</taxon>
        <taxon>Pezizomycotina</taxon>
        <taxon>Sordariomycetes</taxon>
        <taxon>Xylariomycetidae</taxon>
        <taxon>Amphisphaeriales</taxon>
        <taxon>Sporocadaceae</taxon>
        <taxon>Truncatella</taxon>
    </lineage>
</organism>
<evidence type="ECO:0000313" key="5">
    <source>
        <dbReference type="Proteomes" id="UP000758603"/>
    </source>
</evidence>
<dbReference type="Gene3D" id="2.60.120.180">
    <property type="match status" value="1"/>
</dbReference>
<comment type="caution">
    <text evidence="4">The sequence shown here is derived from an EMBL/GenBank/DDBJ whole genome shotgun (WGS) entry which is preliminary data.</text>
</comment>
<keyword evidence="3" id="KW-0732">Signal</keyword>
<accession>A0A9P8UMH6</accession>